<dbReference type="STRING" id="1220188.A0A4S3JBX1"/>
<keyword evidence="7" id="KW-1185">Reference proteome</keyword>
<evidence type="ECO:0000313" key="6">
    <source>
        <dbReference type="EMBL" id="THC92646.1"/>
    </source>
</evidence>
<evidence type="ECO:0000313" key="7">
    <source>
        <dbReference type="Proteomes" id="UP000308092"/>
    </source>
</evidence>
<evidence type="ECO:0000256" key="2">
    <source>
        <dbReference type="ARBA" id="ARBA00023015"/>
    </source>
</evidence>
<dbReference type="Proteomes" id="UP000308092">
    <property type="component" value="Unassembled WGS sequence"/>
</dbReference>
<evidence type="ECO:0000256" key="4">
    <source>
        <dbReference type="ARBA" id="ARBA00023242"/>
    </source>
</evidence>
<dbReference type="VEuPathDB" id="FungiDB:EYZ11_007876"/>
<name>A0A4S3JBX1_9EURO</name>
<comment type="subcellular location">
    <subcellularLocation>
        <location evidence="1">Nucleus</location>
    </subcellularLocation>
</comment>
<feature type="compositionally biased region" description="Polar residues" evidence="5">
    <location>
        <begin position="542"/>
        <end position="552"/>
    </location>
</feature>
<evidence type="ECO:0000256" key="3">
    <source>
        <dbReference type="ARBA" id="ARBA00023163"/>
    </source>
</evidence>
<accession>A0A4S3JBX1</accession>
<sequence length="631" mass="70423">MPPPGEGTRSHRKGYYSCDFAGHAGSDVTARYRARTVYRVERRATLAPRPLLEELQSLRRLVTDSERCVVQTTNHRSHGGDIQSTSSAQAHVDLRGSPGLDQVKEMVAQLERVSMVQSSREPIYVDDLVFKVEHIRNIPRAPSFTVQGGKPARCVWLPLQDEARVILDKFITNVSYIHHVVHHPSLPATIDDFYRQIESRGPIKPGHLVLLLGIIASTTEVWSRHDDVETKGSIFPSALHANAQTPLWIKAAMDVLKSGQNGPALALEAVQGIILLSFVVCNTEGVSFRYRSLLSTGLLLSRELGLHRIDHESNAVTANTVPAEIGRRVWWYLVATDCASAWQKSHGTSLTTAQWPRPALVGQATLRRSWEWTSNLIKFIHDIPSFFNLDNYENNPESTSTSIFVHAYLLNLVIHTQRCKLHLWYLTSGPNNNNPAYTTSRDICLESARQLTRAESQLERAQHPFVLIRFRLSAMLYGVFLASIALLMDAYINRSGSLQDEIRHGDVAEALHIVESARSHSWAAENLHQSLTQVLAKYRAQHPQQPSTQAPSTLLPMPSVSTATSTPVTNVATTRMAPSPDQLPPMLDQLPVPISQPPYSNQLAQSLEELMHADGFQWDDLFPGIHSASFF</sequence>
<feature type="region of interest" description="Disordered" evidence="5">
    <location>
        <begin position="541"/>
        <end position="566"/>
    </location>
</feature>
<dbReference type="PANTHER" id="PTHR31001">
    <property type="entry name" value="UNCHARACTERIZED TRANSCRIPTIONAL REGULATORY PROTEIN"/>
    <property type="match status" value="1"/>
</dbReference>
<dbReference type="GO" id="GO:0005634">
    <property type="term" value="C:nucleus"/>
    <property type="evidence" value="ECO:0007669"/>
    <property type="project" value="UniProtKB-SubCell"/>
</dbReference>
<keyword evidence="3" id="KW-0804">Transcription</keyword>
<protein>
    <recommendedName>
        <fullName evidence="8">Transcription factor domain-containing protein</fullName>
    </recommendedName>
</protein>
<organism evidence="6 7">
    <name type="scientific">Aspergillus tanneri</name>
    <dbReference type="NCBI Taxonomy" id="1220188"/>
    <lineage>
        <taxon>Eukaryota</taxon>
        <taxon>Fungi</taxon>
        <taxon>Dikarya</taxon>
        <taxon>Ascomycota</taxon>
        <taxon>Pezizomycotina</taxon>
        <taxon>Eurotiomycetes</taxon>
        <taxon>Eurotiomycetidae</taxon>
        <taxon>Eurotiales</taxon>
        <taxon>Aspergillaceae</taxon>
        <taxon>Aspergillus</taxon>
        <taxon>Aspergillus subgen. Circumdati</taxon>
    </lineage>
</organism>
<reference evidence="6 7" key="1">
    <citation type="submission" date="2019-03" db="EMBL/GenBank/DDBJ databases">
        <title>The genome sequence of a newly discovered highly antifungal drug resistant Aspergillus species, Aspergillus tanneri NIH 1004.</title>
        <authorList>
            <person name="Mounaud S."/>
            <person name="Singh I."/>
            <person name="Joardar V."/>
            <person name="Pakala S."/>
            <person name="Pakala S."/>
            <person name="Venepally P."/>
            <person name="Hoover J."/>
            <person name="Nierman W."/>
            <person name="Chung J."/>
            <person name="Losada L."/>
        </authorList>
    </citation>
    <scope>NUCLEOTIDE SEQUENCE [LARGE SCALE GENOMIC DNA]</scope>
    <source>
        <strain evidence="6 7">NIH1004</strain>
    </source>
</reference>
<evidence type="ECO:0008006" key="8">
    <source>
        <dbReference type="Google" id="ProtNLM"/>
    </source>
</evidence>
<proteinExistence type="predicted"/>
<keyword evidence="4" id="KW-0539">Nucleus</keyword>
<dbReference type="AlphaFoldDB" id="A0A4S3JBX1"/>
<dbReference type="CDD" id="cd12148">
    <property type="entry name" value="fungal_TF_MHR"/>
    <property type="match status" value="1"/>
</dbReference>
<evidence type="ECO:0000256" key="5">
    <source>
        <dbReference type="SAM" id="MobiDB-lite"/>
    </source>
</evidence>
<keyword evidence="2" id="KW-0805">Transcription regulation</keyword>
<evidence type="ECO:0000256" key="1">
    <source>
        <dbReference type="ARBA" id="ARBA00004123"/>
    </source>
</evidence>
<dbReference type="EMBL" id="SOSA01000318">
    <property type="protein sequence ID" value="THC92646.1"/>
    <property type="molecule type" value="Genomic_DNA"/>
</dbReference>
<dbReference type="InterPro" id="IPR050613">
    <property type="entry name" value="Sec_Metabolite_Reg"/>
</dbReference>
<comment type="caution">
    <text evidence="6">The sequence shown here is derived from an EMBL/GenBank/DDBJ whole genome shotgun (WGS) entry which is preliminary data.</text>
</comment>
<gene>
    <name evidence="6" type="ORF">EYZ11_007876</name>
</gene>